<name>U1N8A3_9EURY</name>
<proteinExistence type="predicted"/>
<dbReference type="STRING" id="1238424.J07HQW1_02795"/>
<dbReference type="Proteomes" id="UP000030649">
    <property type="component" value="Unassembled WGS sequence"/>
</dbReference>
<dbReference type="EMBL" id="KE356560">
    <property type="protein sequence ID" value="ERG92748.1"/>
    <property type="molecule type" value="Genomic_DNA"/>
</dbReference>
<organism evidence="1 2">
    <name type="scientific">Haloquadratum walsbyi J07HQW1</name>
    <dbReference type="NCBI Taxonomy" id="1238424"/>
    <lineage>
        <taxon>Archaea</taxon>
        <taxon>Methanobacteriati</taxon>
        <taxon>Methanobacteriota</taxon>
        <taxon>Stenosarchaea group</taxon>
        <taxon>Halobacteria</taxon>
        <taxon>Halobacteriales</taxon>
        <taxon>Haloferacaceae</taxon>
        <taxon>Haloquadratum</taxon>
    </lineage>
</organism>
<evidence type="ECO:0000313" key="1">
    <source>
        <dbReference type="EMBL" id="ERG92748.1"/>
    </source>
</evidence>
<accession>U1N8A3</accession>
<dbReference type="AlphaFoldDB" id="U1N8A3"/>
<sequence>MAVVSPNAVGVIRVVVPGDLFIGWAEVLETVFQSLRELVALGDILGERFPSVAFREFVVVLEDFRRRYRSTCVVHIE</sequence>
<protein>
    <submittedName>
        <fullName evidence="1">Uncharacterized protein</fullName>
    </submittedName>
</protein>
<evidence type="ECO:0000313" key="2">
    <source>
        <dbReference type="Proteomes" id="UP000030649"/>
    </source>
</evidence>
<reference evidence="1 2" key="1">
    <citation type="journal article" date="2013" name="PLoS ONE">
        <title>Assembly-driven community genomics of a hypersaline microbial ecosystem.</title>
        <authorList>
            <person name="Podell S."/>
            <person name="Ugalde J.A."/>
            <person name="Narasingarao P."/>
            <person name="Banfield J.F."/>
            <person name="Heidelberg K.B."/>
            <person name="Allen E.E."/>
        </authorList>
    </citation>
    <scope>NUCLEOTIDE SEQUENCE [LARGE SCALE GENOMIC DNA]</scope>
    <source>
        <strain evidence="2">J07HQW1</strain>
    </source>
</reference>
<dbReference type="HOGENOM" id="CLU_2629644_0_0_2"/>
<gene>
    <name evidence="1" type="ORF">J07HQW1_02795</name>
</gene>